<name>B0MW96_9BACT</name>
<accession>B0MW96</accession>
<evidence type="ECO:0000313" key="1">
    <source>
        <dbReference type="EMBL" id="EDS03576.1"/>
    </source>
</evidence>
<dbReference type="EMBL" id="ABFK02000018">
    <property type="protein sequence ID" value="EDS03576.1"/>
    <property type="molecule type" value="Genomic_DNA"/>
</dbReference>
<dbReference type="HOGENOM" id="CLU_3195259_0_0_10"/>
<reference evidence="1" key="1">
    <citation type="submission" date="2007-10" db="EMBL/GenBank/DDBJ databases">
        <authorList>
            <person name="Fulton L."/>
            <person name="Clifton S."/>
            <person name="Fulton B."/>
            <person name="Xu J."/>
            <person name="Minx P."/>
            <person name="Pepin K.H."/>
            <person name="Johnson M."/>
            <person name="Thiruvilangam P."/>
            <person name="Bhonagiri V."/>
            <person name="Nash W.E."/>
            <person name="Mardis E.R."/>
            <person name="Wilson R.K."/>
        </authorList>
    </citation>
    <scope>NUCLEOTIDE SEQUENCE [LARGE SCALE GENOMIC DNA]</scope>
    <source>
        <strain evidence="1">DSM 17216</strain>
    </source>
</reference>
<dbReference type="AlphaFoldDB" id="B0MW96"/>
<gene>
    <name evidence="1" type="ORF">ALIPUT_01403</name>
</gene>
<keyword evidence="2" id="KW-1185">Reference proteome</keyword>
<comment type="caution">
    <text evidence="1">The sequence shown here is derived from an EMBL/GenBank/DDBJ whole genome shotgun (WGS) entry which is preliminary data.</text>
</comment>
<evidence type="ECO:0000313" key="2">
    <source>
        <dbReference type="Proteomes" id="UP000005819"/>
    </source>
</evidence>
<reference evidence="1" key="2">
    <citation type="submission" date="2013-09" db="EMBL/GenBank/DDBJ databases">
        <title>Draft genome sequence of Alistipes putredinis (DSM 17216).</title>
        <authorList>
            <person name="Sudarsanam P."/>
            <person name="Ley R."/>
            <person name="Guruge J."/>
            <person name="Turnbaugh P.J."/>
            <person name="Mahowald M."/>
            <person name="Liep D."/>
            <person name="Gordon J."/>
        </authorList>
    </citation>
    <scope>NUCLEOTIDE SEQUENCE</scope>
    <source>
        <strain evidence="1">DSM 17216</strain>
    </source>
</reference>
<protein>
    <submittedName>
        <fullName evidence="1">Uncharacterized protein</fullName>
    </submittedName>
</protein>
<proteinExistence type="predicted"/>
<dbReference type="Proteomes" id="UP000005819">
    <property type="component" value="Unassembled WGS sequence"/>
</dbReference>
<sequence length="45" mass="4862">MLRLAASAGGNDNRDNPADLPDYFLTLYASKTSGQNQCRDLCIAT</sequence>
<organism evidence="1 2">
    <name type="scientific">Alistipes putredinis DSM 17216</name>
    <dbReference type="NCBI Taxonomy" id="445970"/>
    <lineage>
        <taxon>Bacteria</taxon>
        <taxon>Pseudomonadati</taxon>
        <taxon>Bacteroidota</taxon>
        <taxon>Bacteroidia</taxon>
        <taxon>Bacteroidales</taxon>
        <taxon>Rikenellaceae</taxon>
        <taxon>Alistipes</taxon>
    </lineage>
</organism>